<dbReference type="Gene3D" id="4.10.365.10">
    <property type="entry name" value="p27"/>
    <property type="match status" value="1"/>
</dbReference>
<dbReference type="GO" id="GO:0051726">
    <property type="term" value="P:regulation of cell cycle"/>
    <property type="evidence" value="ECO:0007669"/>
    <property type="project" value="InterPro"/>
</dbReference>
<dbReference type="InterPro" id="IPR044898">
    <property type="entry name" value="CDI_dom_sf"/>
</dbReference>
<comment type="similarity">
    <text evidence="1">Belongs to the CDI family.</text>
</comment>
<dbReference type="Pfam" id="PF02234">
    <property type="entry name" value="CDI"/>
    <property type="match status" value="1"/>
</dbReference>
<dbReference type="Proteomes" id="UP000747542">
    <property type="component" value="Unassembled WGS sequence"/>
</dbReference>
<dbReference type="GO" id="GO:0005634">
    <property type="term" value="C:nucleus"/>
    <property type="evidence" value="ECO:0007669"/>
    <property type="project" value="InterPro"/>
</dbReference>
<dbReference type="GO" id="GO:0004861">
    <property type="term" value="F:cyclin-dependent protein serine/threonine kinase inhibitor activity"/>
    <property type="evidence" value="ECO:0007669"/>
    <property type="project" value="InterPro"/>
</dbReference>
<evidence type="ECO:0000256" key="3">
    <source>
        <dbReference type="SAM" id="MobiDB-lite"/>
    </source>
</evidence>
<feature type="compositionally biased region" description="Polar residues" evidence="3">
    <location>
        <begin position="123"/>
        <end position="133"/>
    </location>
</feature>
<feature type="region of interest" description="Disordered" evidence="3">
    <location>
        <begin position="122"/>
        <end position="175"/>
    </location>
</feature>
<evidence type="ECO:0000256" key="1">
    <source>
        <dbReference type="ARBA" id="ARBA00006726"/>
    </source>
</evidence>
<evidence type="ECO:0000259" key="4">
    <source>
        <dbReference type="Pfam" id="PF02234"/>
    </source>
</evidence>
<keyword evidence="6" id="KW-1185">Reference proteome</keyword>
<feature type="domain" description="Cyclin-dependent kinase inhibitor" evidence="4">
    <location>
        <begin position="46"/>
        <end position="76"/>
    </location>
</feature>
<keyword evidence="2" id="KW-0649">Protein kinase inhibitor</keyword>
<name>A0A8J5JYF7_HOMAM</name>
<accession>A0A8J5JYF7</accession>
<proteinExistence type="inferred from homology"/>
<organism evidence="5 6">
    <name type="scientific">Homarus americanus</name>
    <name type="common">American lobster</name>
    <dbReference type="NCBI Taxonomy" id="6706"/>
    <lineage>
        <taxon>Eukaryota</taxon>
        <taxon>Metazoa</taxon>
        <taxon>Ecdysozoa</taxon>
        <taxon>Arthropoda</taxon>
        <taxon>Crustacea</taxon>
        <taxon>Multicrustacea</taxon>
        <taxon>Malacostraca</taxon>
        <taxon>Eumalacostraca</taxon>
        <taxon>Eucarida</taxon>
        <taxon>Decapoda</taxon>
        <taxon>Pleocyemata</taxon>
        <taxon>Astacidea</taxon>
        <taxon>Nephropoidea</taxon>
        <taxon>Nephropidae</taxon>
        <taxon>Homarus</taxon>
    </lineage>
</organism>
<sequence length="175" mass="19432">MVVLQPFKPGKERMRLVLKRGQARRALPLGQNNTKHNLEMAESLLTISAEEFTKKWNFDPIREVPVSGGRYQWHRVTSYDHATTSPHPATQSKDQCAILVNNRPRNSCGCDLTTVSCGCGPYTSRSSDCSQETAESDRTSTEGTKSNSDSTTTYDNDKLTPGRAVTPPHTTRDIC</sequence>
<evidence type="ECO:0000313" key="6">
    <source>
        <dbReference type="Proteomes" id="UP000747542"/>
    </source>
</evidence>
<reference evidence="5" key="1">
    <citation type="journal article" date="2021" name="Sci. Adv.">
        <title>The American lobster genome reveals insights on longevity, neural, and immune adaptations.</title>
        <authorList>
            <person name="Polinski J.M."/>
            <person name="Zimin A.V."/>
            <person name="Clark K.F."/>
            <person name="Kohn A.B."/>
            <person name="Sadowski N."/>
            <person name="Timp W."/>
            <person name="Ptitsyn A."/>
            <person name="Khanna P."/>
            <person name="Romanova D.Y."/>
            <person name="Williams P."/>
            <person name="Greenwood S.J."/>
            <person name="Moroz L.L."/>
            <person name="Walt D.R."/>
            <person name="Bodnar A.G."/>
        </authorList>
    </citation>
    <scope>NUCLEOTIDE SEQUENCE</scope>
    <source>
        <strain evidence="5">GMGI-L3</strain>
    </source>
</reference>
<evidence type="ECO:0000313" key="5">
    <source>
        <dbReference type="EMBL" id="KAG7163874.1"/>
    </source>
</evidence>
<dbReference type="EMBL" id="JAHLQT010026143">
    <property type="protein sequence ID" value="KAG7163874.1"/>
    <property type="molecule type" value="Genomic_DNA"/>
</dbReference>
<evidence type="ECO:0000256" key="2">
    <source>
        <dbReference type="ARBA" id="ARBA00023013"/>
    </source>
</evidence>
<protein>
    <submittedName>
        <fullName evidence="5">Putative Cyclin-dependent kinase inhibitor-containing protein 2</fullName>
    </submittedName>
</protein>
<gene>
    <name evidence="5" type="ORF">Hamer_G026152</name>
</gene>
<comment type="caution">
    <text evidence="5">The sequence shown here is derived from an EMBL/GenBank/DDBJ whole genome shotgun (WGS) entry which is preliminary data.</text>
</comment>
<feature type="compositionally biased region" description="Polar residues" evidence="3">
    <location>
        <begin position="141"/>
        <end position="154"/>
    </location>
</feature>
<dbReference type="InterPro" id="IPR003175">
    <property type="entry name" value="CDI_dom"/>
</dbReference>
<dbReference type="AlphaFoldDB" id="A0A8J5JYF7"/>